<dbReference type="HOGENOM" id="CLU_033149_0_1_10"/>
<dbReference type="Pfam" id="PF04468">
    <property type="entry name" value="PSP1"/>
    <property type="match status" value="1"/>
</dbReference>
<accession>H1YG54</accession>
<proteinExistence type="predicted"/>
<organism evidence="3 4">
    <name type="scientific">Mucilaginibacter paludis DSM 18603</name>
    <dbReference type="NCBI Taxonomy" id="714943"/>
    <lineage>
        <taxon>Bacteria</taxon>
        <taxon>Pseudomonadati</taxon>
        <taxon>Bacteroidota</taxon>
        <taxon>Sphingobacteriia</taxon>
        <taxon>Sphingobacteriales</taxon>
        <taxon>Sphingobacteriaceae</taxon>
        <taxon>Mucilaginibacter</taxon>
    </lineage>
</organism>
<dbReference type="PANTHER" id="PTHR43830">
    <property type="entry name" value="PROTEIN PSP1"/>
    <property type="match status" value="1"/>
</dbReference>
<dbReference type="EMBL" id="CM001403">
    <property type="protein sequence ID" value="EHQ27318.1"/>
    <property type="molecule type" value="Genomic_DNA"/>
</dbReference>
<sequence length="462" mass="52176">MGCGSCSTGGCAPAGCKSNGSCLTNGCSKLDVYDWLSNMDMPTNYKPFPIIEVKFKGSRKEFFNNIDNLYLEAGELVAVETTTGGFDIGHVSMTGELVRMQMVKRHVNEADVAKKIYRKATAADVDKWKIAKDLEWETMHKARTLAIELGLSMKISDVDYQGDKTKATFYYTAEGRVDFRELIKRMAESFRIRIEMRQIGMRQEASRLGGIGSCGRELCCSTWLTDFKTVSTSAARYQNLSLNTLKLAGQCGKLKCCLNYELDTYMDALKHIPDNVNYLKTEKGEARLQKTDIFKKLMWFSYPKDDNWVPVEINRVKEIQKQNKEGIIPADLGEVVEALSLIKAPDYENVVGQDSLTRLDDRHQNRNNKNRNKKKLPQDGKPQKPEVRQGQPQQANKPQQPKPQQQPRAQQKPAARVIDVNKPEGTAVVAPGNNANKRNNRRHRPNRNNNNPNNNAKPNGKE</sequence>
<feature type="compositionally biased region" description="Basic residues" evidence="1">
    <location>
        <begin position="365"/>
        <end position="375"/>
    </location>
</feature>
<evidence type="ECO:0000256" key="1">
    <source>
        <dbReference type="SAM" id="MobiDB-lite"/>
    </source>
</evidence>
<keyword evidence="4" id="KW-1185">Reference proteome</keyword>
<dbReference type="AlphaFoldDB" id="H1YG54"/>
<feature type="compositionally biased region" description="Low complexity" evidence="1">
    <location>
        <begin position="388"/>
        <end position="416"/>
    </location>
</feature>
<dbReference type="InterPro" id="IPR007557">
    <property type="entry name" value="PSP1_C"/>
</dbReference>
<dbReference type="eggNOG" id="COG1774">
    <property type="taxonomic scope" value="Bacteria"/>
</dbReference>
<dbReference type="NCBIfam" id="NF041131">
    <property type="entry name" value="RicT_YaaT_fam"/>
    <property type="match status" value="1"/>
</dbReference>
<dbReference type="RefSeq" id="WP_008507717.1">
    <property type="nucleotide sequence ID" value="NZ_CM001403.1"/>
</dbReference>
<reference evidence="3" key="1">
    <citation type="submission" date="2011-09" db="EMBL/GenBank/DDBJ databases">
        <title>The permanent draft genome of Mucilaginibacter paludis DSM 18603.</title>
        <authorList>
            <consortium name="US DOE Joint Genome Institute (JGI-PGF)"/>
            <person name="Lucas S."/>
            <person name="Han J."/>
            <person name="Lapidus A."/>
            <person name="Bruce D."/>
            <person name="Goodwin L."/>
            <person name="Pitluck S."/>
            <person name="Peters L."/>
            <person name="Kyrpides N."/>
            <person name="Mavromatis K."/>
            <person name="Ivanova N."/>
            <person name="Mikhailova N."/>
            <person name="Held B."/>
            <person name="Detter J.C."/>
            <person name="Tapia R."/>
            <person name="Han C."/>
            <person name="Land M."/>
            <person name="Hauser L."/>
            <person name="Markowitz V."/>
            <person name="Cheng J.-F."/>
            <person name="Hugenholtz P."/>
            <person name="Woyke T."/>
            <person name="Wu D."/>
            <person name="Tindall B."/>
            <person name="Brambilla E."/>
            <person name="Klenk H.-P."/>
            <person name="Eisen J.A."/>
        </authorList>
    </citation>
    <scope>NUCLEOTIDE SEQUENCE [LARGE SCALE GENOMIC DNA]</scope>
    <source>
        <strain evidence="3">DSM 18603</strain>
    </source>
</reference>
<feature type="domain" description="PSP1 C-terminal" evidence="2">
    <location>
        <begin position="114"/>
        <end position="199"/>
    </location>
</feature>
<protein>
    <submittedName>
        <fullName evidence="3">PSP1 domain protein</fullName>
    </submittedName>
</protein>
<name>H1YG54_9SPHI</name>
<dbReference type="PANTHER" id="PTHR43830:SF3">
    <property type="entry name" value="PROTEIN PSP1"/>
    <property type="match status" value="1"/>
</dbReference>
<dbReference type="STRING" id="714943.Mucpa_3214"/>
<dbReference type="GO" id="GO:0005737">
    <property type="term" value="C:cytoplasm"/>
    <property type="evidence" value="ECO:0007669"/>
    <property type="project" value="TreeGrafter"/>
</dbReference>
<gene>
    <name evidence="3" type="ORF">Mucpa_3214</name>
</gene>
<evidence type="ECO:0000313" key="3">
    <source>
        <dbReference type="EMBL" id="EHQ27318.1"/>
    </source>
</evidence>
<feature type="compositionally biased region" description="Low complexity" evidence="1">
    <location>
        <begin position="447"/>
        <end position="462"/>
    </location>
</feature>
<dbReference type="OrthoDB" id="9779344at2"/>
<feature type="region of interest" description="Disordered" evidence="1">
    <location>
        <begin position="355"/>
        <end position="462"/>
    </location>
</feature>
<dbReference type="Proteomes" id="UP000002774">
    <property type="component" value="Chromosome"/>
</dbReference>
<dbReference type="InterPro" id="IPR047767">
    <property type="entry name" value="PSP1-like"/>
</dbReference>
<feature type="compositionally biased region" description="Basic and acidic residues" evidence="1">
    <location>
        <begin position="376"/>
        <end position="387"/>
    </location>
</feature>
<evidence type="ECO:0000259" key="2">
    <source>
        <dbReference type="PROSITE" id="PS51411"/>
    </source>
</evidence>
<dbReference type="PROSITE" id="PS51411">
    <property type="entry name" value="PSP1_C"/>
    <property type="match status" value="1"/>
</dbReference>
<evidence type="ECO:0000313" key="4">
    <source>
        <dbReference type="Proteomes" id="UP000002774"/>
    </source>
</evidence>